<evidence type="ECO:0000256" key="2">
    <source>
        <dbReference type="SAM" id="Phobius"/>
    </source>
</evidence>
<keyword evidence="4" id="KW-1185">Reference proteome</keyword>
<sequence length="415" mass="45165">MIIISEQSHNLHCDIYMVKMAAMVEMLVVLSVLVLMPIVGVAADWGSSSNFKCPKAFWIFGDSLTDTGNSQASFPTASRLYPPYGMSYTFRDKPGFNRYSDGRLIVDFVAQAFDHPFYGTYAHALNGANYLRGANFAYAGADANATAFLTPFHLNIQVDDFLNFKSKALDTGFYFPDPKGPYQPVLNAFIDGAYFIPEIGGNDLAVATNALNLPAPVVIAAFVPAAAAAVKTAITTLHDSGARLFFVGNTPPQGCNPAQLTLFDNRPKDSLNCVDDINSINRAYGTALRQVVDQLRTSFSGDGTQIYYIDNYNASIEIYTNPGTYGFTNTQQACCGSGGPYNYNSAFTCGNVVSCCPGQSACATPGSYVAWDGIHYTQAFYRQLAKFFLNGQFVSPALNLTAECHLDFTDFYKVK</sequence>
<dbReference type="Proteomes" id="UP000822688">
    <property type="component" value="Chromosome 11"/>
</dbReference>
<dbReference type="EMBL" id="CM026432">
    <property type="protein sequence ID" value="KAG0555801.1"/>
    <property type="molecule type" value="Genomic_DNA"/>
</dbReference>
<feature type="transmembrane region" description="Helical" evidence="2">
    <location>
        <begin position="21"/>
        <end position="43"/>
    </location>
</feature>
<comment type="similarity">
    <text evidence="1">Belongs to the 'GDSL' lipolytic enzyme family.</text>
</comment>
<name>A0A8T0G9N3_CERPU</name>
<dbReference type="AlphaFoldDB" id="A0A8T0G9N3"/>
<dbReference type="Gene3D" id="3.40.50.1110">
    <property type="entry name" value="SGNH hydrolase"/>
    <property type="match status" value="1"/>
</dbReference>
<evidence type="ECO:0008006" key="5">
    <source>
        <dbReference type="Google" id="ProtNLM"/>
    </source>
</evidence>
<dbReference type="PANTHER" id="PTHR22835">
    <property type="entry name" value="ZINC FINGER FYVE DOMAIN CONTAINING PROTEIN"/>
    <property type="match status" value="1"/>
</dbReference>
<dbReference type="InterPro" id="IPR036514">
    <property type="entry name" value="SGNH_hydro_sf"/>
</dbReference>
<organism evidence="3 4">
    <name type="scientific">Ceratodon purpureus</name>
    <name type="common">Fire moss</name>
    <name type="synonym">Dicranum purpureum</name>
    <dbReference type="NCBI Taxonomy" id="3225"/>
    <lineage>
        <taxon>Eukaryota</taxon>
        <taxon>Viridiplantae</taxon>
        <taxon>Streptophyta</taxon>
        <taxon>Embryophyta</taxon>
        <taxon>Bryophyta</taxon>
        <taxon>Bryophytina</taxon>
        <taxon>Bryopsida</taxon>
        <taxon>Dicranidae</taxon>
        <taxon>Pseudoditrichales</taxon>
        <taxon>Ditrichaceae</taxon>
        <taxon>Ceratodon</taxon>
    </lineage>
</organism>
<evidence type="ECO:0000313" key="3">
    <source>
        <dbReference type="EMBL" id="KAG0555801.1"/>
    </source>
</evidence>
<keyword evidence="2" id="KW-0472">Membrane</keyword>
<reference evidence="3 4" key="1">
    <citation type="submission" date="2020-06" db="EMBL/GenBank/DDBJ databases">
        <title>WGS assembly of Ceratodon purpureus strain R40.</title>
        <authorList>
            <person name="Carey S.B."/>
            <person name="Jenkins J."/>
            <person name="Shu S."/>
            <person name="Lovell J.T."/>
            <person name="Sreedasyam A."/>
            <person name="Maumus F."/>
            <person name="Tiley G.P."/>
            <person name="Fernandez-Pozo N."/>
            <person name="Barry K."/>
            <person name="Chen C."/>
            <person name="Wang M."/>
            <person name="Lipzen A."/>
            <person name="Daum C."/>
            <person name="Saski C.A."/>
            <person name="Payton A.C."/>
            <person name="Mcbreen J.C."/>
            <person name="Conrad R.E."/>
            <person name="Kollar L.M."/>
            <person name="Olsson S."/>
            <person name="Huttunen S."/>
            <person name="Landis J.B."/>
            <person name="Wickett N.J."/>
            <person name="Johnson M.G."/>
            <person name="Rensing S.A."/>
            <person name="Grimwood J."/>
            <person name="Schmutz J."/>
            <person name="Mcdaniel S.F."/>
        </authorList>
    </citation>
    <scope>NUCLEOTIDE SEQUENCE [LARGE SCALE GENOMIC DNA]</scope>
    <source>
        <strain evidence="3 4">R40</strain>
    </source>
</reference>
<keyword evidence="2" id="KW-0812">Transmembrane</keyword>
<dbReference type="InterPro" id="IPR001087">
    <property type="entry name" value="GDSL"/>
</dbReference>
<dbReference type="Pfam" id="PF00657">
    <property type="entry name" value="Lipase_GDSL"/>
    <property type="match status" value="1"/>
</dbReference>
<accession>A0A8T0G9N3</accession>
<dbReference type="PANTHER" id="PTHR22835:SF659">
    <property type="entry name" value="GDSL LIPASE_ACYLHYDROLASE, PUTATIVE (AFU_ORTHOLOGUE AFUA_2G00510)-RELATED"/>
    <property type="match status" value="1"/>
</dbReference>
<evidence type="ECO:0000313" key="4">
    <source>
        <dbReference type="Proteomes" id="UP000822688"/>
    </source>
</evidence>
<gene>
    <name evidence="3" type="ORF">KC19_11G004100</name>
</gene>
<dbReference type="GO" id="GO:0016788">
    <property type="term" value="F:hydrolase activity, acting on ester bonds"/>
    <property type="evidence" value="ECO:0007669"/>
    <property type="project" value="InterPro"/>
</dbReference>
<comment type="caution">
    <text evidence="3">The sequence shown here is derived from an EMBL/GenBank/DDBJ whole genome shotgun (WGS) entry which is preliminary data.</text>
</comment>
<dbReference type="OrthoDB" id="1600564at2759"/>
<dbReference type="SUPFAM" id="SSF52266">
    <property type="entry name" value="SGNH hydrolase"/>
    <property type="match status" value="1"/>
</dbReference>
<keyword evidence="2" id="KW-1133">Transmembrane helix</keyword>
<protein>
    <recommendedName>
        <fullName evidence="5">GDSL esterase/lipase</fullName>
    </recommendedName>
</protein>
<proteinExistence type="inferred from homology"/>
<evidence type="ECO:0000256" key="1">
    <source>
        <dbReference type="ARBA" id="ARBA00008668"/>
    </source>
</evidence>